<gene>
    <name evidence="4" type="ORF">FHX73_114554</name>
</gene>
<dbReference type="Pfam" id="PF13581">
    <property type="entry name" value="HATPase_c_2"/>
    <property type="match status" value="1"/>
</dbReference>
<dbReference type="PANTHER" id="PTHR35526">
    <property type="entry name" value="ANTI-SIGMA-F FACTOR RSBW-RELATED"/>
    <property type="match status" value="1"/>
</dbReference>
<reference evidence="4 5" key="1">
    <citation type="submission" date="2019-06" db="EMBL/GenBank/DDBJ databases">
        <title>Sequencing the genomes of 1000 actinobacteria strains.</title>
        <authorList>
            <person name="Klenk H.-P."/>
        </authorList>
    </citation>
    <scope>NUCLEOTIDE SEQUENCE [LARGE SCALE GENOMIC DNA]</scope>
    <source>
        <strain evidence="4 5">DSM 44826</strain>
    </source>
</reference>
<accession>A0A561UMX1</accession>
<sequence>MPESLRPAHASAAPPTRLPHRLVLHIEPDLLDARTTRHQLHTCLKSWPMALPEDRIADALLCAAELLANAVVHTAKPAVLTATWTGSALQLAVHDQSHQLPLRRPQFGSAATSGQGLNLVQHLANRWGVIPPTGPTGSGKTIWCEIGPAAPPEPSQTDSPGRPSRQINPRHS</sequence>
<dbReference type="OrthoDB" id="3867457at2"/>
<dbReference type="AlphaFoldDB" id="A0A561UMX1"/>
<dbReference type="SUPFAM" id="SSF55874">
    <property type="entry name" value="ATPase domain of HSP90 chaperone/DNA topoisomerase II/histidine kinase"/>
    <property type="match status" value="1"/>
</dbReference>
<dbReference type="RefSeq" id="WP_145906738.1">
    <property type="nucleotide sequence ID" value="NZ_BAAAMZ010000003.1"/>
</dbReference>
<organism evidence="4 5">
    <name type="scientific">Kitasatospora viridis</name>
    <dbReference type="NCBI Taxonomy" id="281105"/>
    <lineage>
        <taxon>Bacteria</taxon>
        <taxon>Bacillati</taxon>
        <taxon>Actinomycetota</taxon>
        <taxon>Actinomycetes</taxon>
        <taxon>Kitasatosporales</taxon>
        <taxon>Streptomycetaceae</taxon>
        <taxon>Kitasatospora</taxon>
    </lineage>
</organism>
<evidence type="ECO:0000259" key="3">
    <source>
        <dbReference type="Pfam" id="PF13581"/>
    </source>
</evidence>
<keyword evidence="5" id="KW-1185">Reference proteome</keyword>
<dbReference type="PANTHER" id="PTHR35526:SF3">
    <property type="entry name" value="ANTI-SIGMA-F FACTOR RSBW"/>
    <property type="match status" value="1"/>
</dbReference>
<name>A0A561UMX1_9ACTN</name>
<dbReference type="InterPro" id="IPR003594">
    <property type="entry name" value="HATPase_dom"/>
</dbReference>
<dbReference type="Gene3D" id="3.30.565.10">
    <property type="entry name" value="Histidine kinase-like ATPase, C-terminal domain"/>
    <property type="match status" value="1"/>
</dbReference>
<dbReference type="Proteomes" id="UP000317940">
    <property type="component" value="Unassembled WGS sequence"/>
</dbReference>
<evidence type="ECO:0000256" key="2">
    <source>
        <dbReference type="SAM" id="MobiDB-lite"/>
    </source>
</evidence>
<keyword evidence="1" id="KW-0418">Kinase</keyword>
<evidence type="ECO:0000256" key="1">
    <source>
        <dbReference type="ARBA" id="ARBA00022527"/>
    </source>
</evidence>
<feature type="domain" description="Histidine kinase/HSP90-like ATPase" evidence="3">
    <location>
        <begin position="29"/>
        <end position="126"/>
    </location>
</feature>
<feature type="compositionally biased region" description="Polar residues" evidence="2">
    <location>
        <begin position="155"/>
        <end position="172"/>
    </location>
</feature>
<proteinExistence type="predicted"/>
<feature type="region of interest" description="Disordered" evidence="2">
    <location>
        <begin position="138"/>
        <end position="172"/>
    </location>
</feature>
<dbReference type="InterPro" id="IPR036890">
    <property type="entry name" value="HATPase_C_sf"/>
</dbReference>
<dbReference type="InterPro" id="IPR050267">
    <property type="entry name" value="Anti-sigma-factor_SerPK"/>
</dbReference>
<evidence type="ECO:0000313" key="5">
    <source>
        <dbReference type="Proteomes" id="UP000317940"/>
    </source>
</evidence>
<keyword evidence="1" id="KW-0808">Transferase</keyword>
<dbReference type="GO" id="GO:0004674">
    <property type="term" value="F:protein serine/threonine kinase activity"/>
    <property type="evidence" value="ECO:0007669"/>
    <property type="project" value="UniProtKB-KW"/>
</dbReference>
<protein>
    <recommendedName>
        <fullName evidence="3">Histidine kinase/HSP90-like ATPase domain-containing protein</fullName>
    </recommendedName>
</protein>
<evidence type="ECO:0000313" key="4">
    <source>
        <dbReference type="EMBL" id="TWG00674.1"/>
    </source>
</evidence>
<keyword evidence="1" id="KW-0723">Serine/threonine-protein kinase</keyword>
<dbReference type="CDD" id="cd16936">
    <property type="entry name" value="HATPase_RsbW-like"/>
    <property type="match status" value="1"/>
</dbReference>
<dbReference type="EMBL" id="VIWT01000001">
    <property type="protein sequence ID" value="TWG00674.1"/>
    <property type="molecule type" value="Genomic_DNA"/>
</dbReference>
<comment type="caution">
    <text evidence="4">The sequence shown here is derived from an EMBL/GenBank/DDBJ whole genome shotgun (WGS) entry which is preliminary data.</text>
</comment>